<dbReference type="AlphaFoldDB" id="A0A0S3Q053"/>
<dbReference type="RefSeq" id="WP_096358238.1">
    <property type="nucleotide sequence ID" value="NZ_AP014946.1"/>
</dbReference>
<evidence type="ECO:0000313" key="3">
    <source>
        <dbReference type="Proteomes" id="UP000236884"/>
    </source>
</evidence>
<name>A0A0S3Q053_9BRAD</name>
<dbReference type="Pfam" id="PF07386">
    <property type="entry name" value="DUF1499"/>
    <property type="match status" value="1"/>
</dbReference>
<dbReference type="OrthoDB" id="1523552at2"/>
<proteinExistence type="predicted"/>
<keyword evidence="1" id="KW-1133">Transmembrane helix</keyword>
<evidence type="ECO:0008006" key="4">
    <source>
        <dbReference type="Google" id="ProtNLM"/>
    </source>
</evidence>
<dbReference type="InterPro" id="IPR010865">
    <property type="entry name" value="DUF1499"/>
</dbReference>
<dbReference type="Proteomes" id="UP000236884">
    <property type="component" value="Chromosome"/>
</dbReference>
<organism evidence="2 3">
    <name type="scientific">Variibacter gotjawalensis</name>
    <dbReference type="NCBI Taxonomy" id="1333996"/>
    <lineage>
        <taxon>Bacteria</taxon>
        <taxon>Pseudomonadati</taxon>
        <taxon>Pseudomonadota</taxon>
        <taxon>Alphaproteobacteria</taxon>
        <taxon>Hyphomicrobiales</taxon>
        <taxon>Nitrobacteraceae</taxon>
        <taxon>Variibacter</taxon>
    </lineage>
</organism>
<accession>A0A0S3Q053</accession>
<feature type="transmembrane region" description="Helical" evidence="1">
    <location>
        <begin position="48"/>
        <end position="72"/>
    </location>
</feature>
<gene>
    <name evidence="2" type="ORF">GJW-30_1_04115</name>
</gene>
<feature type="transmembrane region" description="Helical" evidence="1">
    <location>
        <begin position="79"/>
        <end position="98"/>
    </location>
</feature>
<protein>
    <recommendedName>
        <fullName evidence="4">DUF1499 domain-containing protein</fullName>
    </recommendedName>
</protein>
<keyword evidence="1" id="KW-0812">Transmembrane</keyword>
<dbReference type="KEGG" id="vgo:GJW-30_1_04115"/>
<evidence type="ECO:0000313" key="2">
    <source>
        <dbReference type="EMBL" id="BAT61556.1"/>
    </source>
</evidence>
<keyword evidence="1" id="KW-0472">Membrane</keyword>
<reference evidence="2 3" key="1">
    <citation type="submission" date="2015-08" db="EMBL/GenBank/DDBJ databases">
        <title>Investigation of the bacterial diversity of lava forest soil.</title>
        <authorList>
            <person name="Lee J.S."/>
        </authorList>
    </citation>
    <scope>NUCLEOTIDE SEQUENCE [LARGE SCALE GENOMIC DNA]</scope>
    <source>
        <strain evidence="2 3">GJW-30</strain>
    </source>
</reference>
<sequence>MRRRNIPVEPMSRLAVWSRRLVLFALTVALAAVILVRGEFIETLPGQSILIASFAVAGIGILYAFGAFIVIWRDGNPGLRYAVTALILGLALLAYPGFVVARGYKLPKIADISTDTNDPPRFEVIARIRPRGANPVEYPGQGVAQQQRAAYPNVASLRLDVRPLEAYENALDIVNKRKWRVVDFRAPTAARREGRIEAVALTPVMGFRDDIVIRVRGSGTSTVVDVRSASRYGDRDWGSNARRIRALLDEIDEESTPQTRAR</sequence>
<dbReference type="EMBL" id="AP014946">
    <property type="protein sequence ID" value="BAT61556.1"/>
    <property type="molecule type" value="Genomic_DNA"/>
</dbReference>
<keyword evidence="3" id="KW-1185">Reference proteome</keyword>
<evidence type="ECO:0000256" key="1">
    <source>
        <dbReference type="SAM" id="Phobius"/>
    </source>
</evidence>